<proteinExistence type="predicted"/>
<feature type="chain" id="PRO_5046207093" evidence="2">
    <location>
        <begin position="25"/>
        <end position="746"/>
    </location>
</feature>
<comment type="caution">
    <text evidence="3">The sequence shown here is derived from an EMBL/GenBank/DDBJ whole genome shotgun (WGS) entry which is preliminary data.</text>
</comment>
<dbReference type="InterPro" id="IPR032466">
    <property type="entry name" value="Metal_Hydrolase"/>
</dbReference>
<evidence type="ECO:0000313" key="3">
    <source>
        <dbReference type="EMBL" id="NKI16173.1"/>
    </source>
</evidence>
<dbReference type="SUPFAM" id="SSF51556">
    <property type="entry name" value="Metallo-dependent hydrolases"/>
    <property type="match status" value="1"/>
</dbReference>
<evidence type="ECO:0000313" key="4">
    <source>
        <dbReference type="Proteomes" id="UP000765845"/>
    </source>
</evidence>
<protein>
    <submittedName>
        <fullName evidence="3">Peptidase M19</fullName>
    </submittedName>
</protein>
<dbReference type="Proteomes" id="UP000765845">
    <property type="component" value="Unassembled WGS sequence"/>
</dbReference>
<feature type="region of interest" description="Disordered" evidence="1">
    <location>
        <begin position="22"/>
        <end position="45"/>
    </location>
</feature>
<evidence type="ECO:0000256" key="1">
    <source>
        <dbReference type="SAM" id="MobiDB-lite"/>
    </source>
</evidence>
<keyword evidence="2" id="KW-0732">Signal</keyword>
<organism evidence="3 4">
    <name type="scientific">Spongiibacter thalassae</name>
    <dbReference type="NCBI Taxonomy" id="2721624"/>
    <lineage>
        <taxon>Bacteria</taxon>
        <taxon>Pseudomonadati</taxon>
        <taxon>Pseudomonadota</taxon>
        <taxon>Gammaproteobacteria</taxon>
        <taxon>Cellvibrionales</taxon>
        <taxon>Spongiibacteraceae</taxon>
        <taxon>Spongiibacter</taxon>
    </lineage>
</organism>
<name>A0ABX1GCF3_9GAMM</name>
<gene>
    <name evidence="3" type="ORF">HCU74_01950</name>
</gene>
<dbReference type="EMBL" id="JAAWWK010000001">
    <property type="protein sequence ID" value="NKI16173.1"/>
    <property type="molecule type" value="Genomic_DNA"/>
</dbReference>
<dbReference type="RefSeq" id="WP_168448707.1">
    <property type="nucleotide sequence ID" value="NZ_JAAWWK010000001.1"/>
</dbReference>
<keyword evidence="4" id="KW-1185">Reference proteome</keyword>
<dbReference type="Gene3D" id="3.20.20.140">
    <property type="entry name" value="Metal-dependent hydrolases"/>
    <property type="match status" value="1"/>
</dbReference>
<accession>A0ABX1GCF3</accession>
<dbReference type="PROSITE" id="PS51257">
    <property type="entry name" value="PROKAR_LIPOPROTEIN"/>
    <property type="match status" value="1"/>
</dbReference>
<feature type="compositionally biased region" description="Low complexity" evidence="1">
    <location>
        <begin position="22"/>
        <end position="34"/>
    </location>
</feature>
<sequence>MKVALPLLAAAYLTLSACGGSSSANSPATPATGTPSGGGNGQTEAPVNRFAASKGCYALQSPETGQFAVATADGYTLSTAELSSAEGFYMQPSNLGTYLLYTKDEKLLTANTGLTNAGTVTANDAASDDAIWALDISGDNASFIAENSGQQLQVNDNGELVIGEPGSEPNTLFALVPSSGCATYPEMPTGIIGDTYKGQGVNKPIVGFADVHTHMGMSSEMSYAGDVGPSAGGVLYGEVIHRFGVPHALEDCEDFHGPNGSRDANFILDQSTAGGHDTQGWPTFVDWPRRNYLTHQVMYYRWVERAYLAGLRLMVNHGTNIAALCRVGQSYAGRPDADCDDMGVAVKQVQYLYDVQDYIDAQHGGPGKGWYRIVKSPMEAREVINDGKLAVILGVEVAQVLSCGVTFNPDGSETRKCDQDQVDSEIQRLWDLGVRHIYPYHDIDSSLGGTGIFNGSTMNFLNYMDTGRFMTTSECREYPTDEPAVRTPGAEMATAIPGTGSDPLTQAIIESTQGATPTYPPGRRCNARTVTDLGAYTLNALMDRGMVIDIDHAAYHSKDIMLDIAEQRTPVYPMASSHDAHGGLTSDQAVRMLKAGGTIYPYKGNGIKHVEFMEKLKFWREKAGVNTTQVMGLGYGADANGFGGHPGPRGGDSEPVSYPFTLFSGDGWGPQFNNIKPVTVEMLTIPESGKFWHIDETGMSHYGLVADFVEEVRLEGGQEAIDALFNSAEAYVQMWERAYYSANPAP</sequence>
<reference evidence="3 4" key="1">
    <citation type="submission" date="2020-04" db="EMBL/GenBank/DDBJ databases">
        <authorList>
            <person name="Yoon J."/>
        </authorList>
    </citation>
    <scope>NUCLEOTIDE SEQUENCE [LARGE SCALE GENOMIC DNA]</scope>
    <source>
        <strain evidence="3 4">KMU-166</strain>
    </source>
</reference>
<feature type="signal peptide" evidence="2">
    <location>
        <begin position="1"/>
        <end position="24"/>
    </location>
</feature>
<evidence type="ECO:0000256" key="2">
    <source>
        <dbReference type="SAM" id="SignalP"/>
    </source>
</evidence>